<evidence type="ECO:0000256" key="2">
    <source>
        <dbReference type="ARBA" id="ARBA00004950"/>
    </source>
</evidence>
<accession>A0A127FD96</accession>
<dbReference type="SUPFAM" id="SSF46977">
    <property type="entry name" value="Succinate dehydrogenase/fumarate reductase flavoprotein C-terminal domain"/>
    <property type="match status" value="1"/>
</dbReference>
<evidence type="ECO:0000259" key="11">
    <source>
        <dbReference type="Pfam" id="PF00890"/>
    </source>
</evidence>
<dbReference type="GO" id="GO:0008734">
    <property type="term" value="F:L-aspartate oxidase activity"/>
    <property type="evidence" value="ECO:0007669"/>
    <property type="project" value="UniProtKB-EC"/>
</dbReference>
<keyword evidence="5" id="KW-0285">Flavoprotein</keyword>
<keyword evidence="6" id="KW-0662">Pyridine nucleotide biosynthesis</keyword>
<dbReference type="InterPro" id="IPR003953">
    <property type="entry name" value="FAD-dep_OxRdtase_2_FAD-bd"/>
</dbReference>
<dbReference type="UniPathway" id="UPA00253">
    <property type="reaction ID" value="UER00326"/>
</dbReference>
<dbReference type="FunFam" id="3.90.700.10:FF:000002">
    <property type="entry name" value="L-aspartate oxidase"/>
    <property type="match status" value="1"/>
</dbReference>
<evidence type="ECO:0000256" key="9">
    <source>
        <dbReference type="ARBA" id="ARBA00048305"/>
    </source>
</evidence>
<evidence type="ECO:0000256" key="4">
    <source>
        <dbReference type="ARBA" id="ARBA00012173"/>
    </source>
</evidence>
<dbReference type="STRING" id="465721.ACG33_10820"/>
<protein>
    <recommendedName>
        <fullName evidence="4">L-aspartate oxidase</fullName>
        <ecNumber evidence="4">1.4.3.16</ecNumber>
    </recommendedName>
</protein>
<dbReference type="PRINTS" id="PR00368">
    <property type="entry name" value="FADPNR"/>
</dbReference>
<dbReference type="PANTHER" id="PTHR42716">
    <property type="entry name" value="L-ASPARTATE OXIDASE"/>
    <property type="match status" value="1"/>
</dbReference>
<evidence type="ECO:0000313" key="13">
    <source>
        <dbReference type="Proteomes" id="UP000070250"/>
    </source>
</evidence>
<dbReference type="Gene3D" id="3.50.50.60">
    <property type="entry name" value="FAD/NAD(P)-binding domain"/>
    <property type="match status" value="1"/>
</dbReference>
<dbReference type="InterPro" id="IPR036188">
    <property type="entry name" value="FAD/NAD-bd_sf"/>
</dbReference>
<dbReference type="AlphaFoldDB" id="A0A127FD96"/>
<comment type="cofactor">
    <cofactor evidence="1">
        <name>FAD</name>
        <dbReference type="ChEBI" id="CHEBI:57692"/>
    </cofactor>
</comment>
<evidence type="ECO:0000256" key="5">
    <source>
        <dbReference type="ARBA" id="ARBA00022630"/>
    </source>
</evidence>
<evidence type="ECO:0000256" key="10">
    <source>
        <dbReference type="SAM" id="MobiDB-lite"/>
    </source>
</evidence>
<feature type="region of interest" description="Disordered" evidence="10">
    <location>
        <begin position="35"/>
        <end position="61"/>
    </location>
</feature>
<name>A0A127FD96_STEDE</name>
<feature type="domain" description="FAD-dependent oxidoreductase 2 FAD-binding" evidence="11">
    <location>
        <begin position="7"/>
        <end position="376"/>
    </location>
</feature>
<proteinExistence type="inferred from homology"/>
<comment type="similarity">
    <text evidence="3">Belongs to the FAD-dependent oxidoreductase 2 family. NadB subfamily.</text>
</comment>
<reference evidence="12 13" key="1">
    <citation type="submission" date="2015-06" db="EMBL/GenBank/DDBJ databases">
        <title>A Comprehensive Approach to Explore the Metabolic and Phylogenetic Diversity of Bacterial Steroid Degradation in the Environment: Testosterone as an Example.</title>
        <authorList>
            <person name="Yang F.-C."/>
            <person name="Chen Y.-L."/>
            <person name="Yu C.-P."/>
            <person name="Tang S.-L."/>
            <person name="Wang P.-H."/>
            <person name="Ismail W."/>
            <person name="Wang C.-H."/>
            <person name="Yang C.-Y."/>
            <person name="Chiang Y.-R."/>
        </authorList>
    </citation>
    <scope>NUCLEOTIDE SEQUENCE [LARGE SCALE GENOMIC DNA]</scope>
    <source>
        <strain evidence="12 13">DSM 18526</strain>
    </source>
</reference>
<dbReference type="SUPFAM" id="SSF51905">
    <property type="entry name" value="FAD/NAD(P)-binding domain"/>
    <property type="match status" value="1"/>
</dbReference>
<dbReference type="EC" id="1.4.3.16" evidence="4"/>
<dbReference type="SUPFAM" id="SSF56425">
    <property type="entry name" value="Succinate dehydrogenase/fumarate reductase flavoprotein, catalytic domain"/>
    <property type="match status" value="1"/>
</dbReference>
<evidence type="ECO:0000256" key="3">
    <source>
        <dbReference type="ARBA" id="ARBA00008562"/>
    </source>
</evidence>
<dbReference type="KEGG" id="sdf:ACG33_10820"/>
<evidence type="ECO:0000256" key="8">
    <source>
        <dbReference type="ARBA" id="ARBA00023002"/>
    </source>
</evidence>
<dbReference type="RefSeq" id="WP_066921121.1">
    <property type="nucleotide sequence ID" value="NZ_CP011971.1"/>
</dbReference>
<comment type="pathway">
    <text evidence="2">Cofactor biosynthesis; NAD(+) biosynthesis; iminoaspartate from L-aspartate (oxidase route): step 1/1.</text>
</comment>
<keyword evidence="13" id="KW-1185">Reference proteome</keyword>
<dbReference type="InterPro" id="IPR037099">
    <property type="entry name" value="Fum_R/Succ_DH_flav-like_C_sf"/>
</dbReference>
<dbReference type="NCBIfam" id="NF005701">
    <property type="entry name" value="PRK07512.1"/>
    <property type="match status" value="1"/>
</dbReference>
<evidence type="ECO:0000256" key="1">
    <source>
        <dbReference type="ARBA" id="ARBA00001974"/>
    </source>
</evidence>
<dbReference type="GO" id="GO:0034628">
    <property type="term" value="P:'de novo' NAD+ biosynthetic process from L-aspartate"/>
    <property type="evidence" value="ECO:0007669"/>
    <property type="project" value="TreeGrafter"/>
</dbReference>
<sequence length="497" mass="51811">MTSAEADVLILGAGAAGLVTALNARARQVMVVTPDRGDGSSAASDLAQGGMAAAVGPTDSPQLHLQDTLRAGGEGVDVAAARLVCDEAAAAATYLESLGVRFARDDQGWAPHMEAAHSRARVLHVDGDATGAAIMHSLRQAAAAASHVETLRRMRAARLLMNDDGVNGVVVVDEEGRATAIRARAVVIATGGIGGLFARSTNPVGACGDGVAMALAAGARSEALEFVQFHPTALDVEARPLPLLTEALRGAGAKLVDQDGVGIMAGIHPLAELAPRDVVSRAVYAAQSAGRRVRLDATRLDGCDVEQAFPSAYRICRIHGIDPHREPIPVTPAVHYHMGGVAVDLEGRTSLPGLWAVGEAACTGMHGANRLASNSLLEAVVFGRRLGQVLSRERLGAAAPGRVAHIEQTILPQEEPGRTLREVMWRCMGVVRSTAGLAEGLEIVARLRKTVPAAALLDQARLLLAEHMLLAATRRTTSCGAHYRRRITGAGPGNRDN</sequence>
<dbReference type="PANTHER" id="PTHR42716:SF2">
    <property type="entry name" value="L-ASPARTATE OXIDASE, CHLOROPLASTIC"/>
    <property type="match status" value="1"/>
</dbReference>
<evidence type="ECO:0000313" key="12">
    <source>
        <dbReference type="EMBL" id="AMN47581.1"/>
    </source>
</evidence>
<gene>
    <name evidence="12" type="ORF">ACG33_10820</name>
</gene>
<dbReference type="Gene3D" id="3.90.700.10">
    <property type="entry name" value="Succinate dehydrogenase/fumarate reductase flavoprotein, catalytic domain"/>
    <property type="match status" value="1"/>
</dbReference>
<comment type="catalytic activity">
    <reaction evidence="9">
        <text>L-aspartate + O2 = iminosuccinate + H2O2</text>
        <dbReference type="Rhea" id="RHEA:25876"/>
        <dbReference type="ChEBI" id="CHEBI:15379"/>
        <dbReference type="ChEBI" id="CHEBI:16240"/>
        <dbReference type="ChEBI" id="CHEBI:29991"/>
        <dbReference type="ChEBI" id="CHEBI:77875"/>
        <dbReference type="EC" id="1.4.3.16"/>
    </reaction>
    <physiologicalReaction direction="left-to-right" evidence="9">
        <dbReference type="Rhea" id="RHEA:25877"/>
    </physiologicalReaction>
</comment>
<keyword evidence="8 12" id="KW-0560">Oxidoreductase</keyword>
<dbReference type="OrthoDB" id="9806724at2"/>
<dbReference type="InterPro" id="IPR005288">
    <property type="entry name" value="NadB"/>
</dbReference>
<dbReference type="EMBL" id="CP011971">
    <property type="protein sequence ID" value="AMN47581.1"/>
    <property type="molecule type" value="Genomic_DNA"/>
</dbReference>
<dbReference type="Gene3D" id="1.20.58.100">
    <property type="entry name" value="Fumarate reductase/succinate dehydrogenase flavoprotein-like, C-terminal domain"/>
    <property type="match status" value="1"/>
</dbReference>
<dbReference type="PATRIC" id="fig|465721.4.peg.2306"/>
<dbReference type="InterPro" id="IPR027477">
    <property type="entry name" value="Succ_DH/fumarate_Rdtase_cat_sf"/>
</dbReference>
<keyword evidence="7" id="KW-0274">FAD</keyword>
<evidence type="ECO:0000256" key="7">
    <source>
        <dbReference type="ARBA" id="ARBA00022827"/>
    </source>
</evidence>
<dbReference type="Pfam" id="PF00890">
    <property type="entry name" value="FAD_binding_2"/>
    <property type="match status" value="1"/>
</dbReference>
<organism evidence="12 13">
    <name type="scientific">Steroidobacter denitrificans</name>
    <dbReference type="NCBI Taxonomy" id="465721"/>
    <lineage>
        <taxon>Bacteria</taxon>
        <taxon>Pseudomonadati</taxon>
        <taxon>Pseudomonadota</taxon>
        <taxon>Gammaproteobacteria</taxon>
        <taxon>Steroidobacterales</taxon>
        <taxon>Steroidobacteraceae</taxon>
        <taxon>Steroidobacter</taxon>
    </lineage>
</organism>
<evidence type="ECO:0000256" key="6">
    <source>
        <dbReference type="ARBA" id="ARBA00022642"/>
    </source>
</evidence>
<dbReference type="Proteomes" id="UP000070250">
    <property type="component" value="Chromosome"/>
</dbReference>